<name>A0A0F8YBF3_9ZZZZ</name>
<reference evidence="1" key="1">
    <citation type="journal article" date="2015" name="Nature">
        <title>Complex archaea that bridge the gap between prokaryotes and eukaryotes.</title>
        <authorList>
            <person name="Spang A."/>
            <person name="Saw J.H."/>
            <person name="Jorgensen S.L."/>
            <person name="Zaremba-Niedzwiedzka K."/>
            <person name="Martijn J."/>
            <person name="Lind A.E."/>
            <person name="van Eijk R."/>
            <person name="Schleper C."/>
            <person name="Guy L."/>
            <person name="Ettema T.J."/>
        </authorList>
    </citation>
    <scope>NUCLEOTIDE SEQUENCE</scope>
</reference>
<dbReference type="EMBL" id="LAZR01070087">
    <property type="protein sequence ID" value="KKK45451.1"/>
    <property type="molecule type" value="Genomic_DNA"/>
</dbReference>
<proteinExistence type="predicted"/>
<feature type="non-terminal residue" evidence="1">
    <location>
        <position position="88"/>
    </location>
</feature>
<gene>
    <name evidence="1" type="ORF">LCGC14_3165450</name>
</gene>
<organism evidence="1">
    <name type="scientific">marine sediment metagenome</name>
    <dbReference type="NCBI Taxonomy" id="412755"/>
    <lineage>
        <taxon>unclassified sequences</taxon>
        <taxon>metagenomes</taxon>
        <taxon>ecological metagenomes</taxon>
    </lineage>
</organism>
<protein>
    <submittedName>
        <fullName evidence="1">Uncharacterized protein</fullName>
    </submittedName>
</protein>
<evidence type="ECO:0000313" key="1">
    <source>
        <dbReference type="EMBL" id="KKK45451.1"/>
    </source>
</evidence>
<accession>A0A0F8YBF3</accession>
<dbReference type="AlphaFoldDB" id="A0A0F8YBF3"/>
<sequence>MLVVLLVALSAAAADWPTYRHDNRRSGVTADKVTLPLKEAWKRTSPTPPQPAWEGPAKWDAFAAIRGLASMRDFDPVFFVTAAGGFIT</sequence>
<comment type="caution">
    <text evidence="1">The sequence shown here is derived from an EMBL/GenBank/DDBJ whole genome shotgun (WGS) entry which is preliminary data.</text>
</comment>